<dbReference type="InterPro" id="IPR041881">
    <property type="entry name" value="PqqD_sf"/>
</dbReference>
<evidence type="ECO:0000313" key="1">
    <source>
        <dbReference type="EMBL" id="AET61994.1"/>
    </source>
</evidence>
<dbReference type="AlphaFoldDB" id="G7VR95"/>
<reference evidence="2" key="1">
    <citation type="submission" date="2011-11" db="EMBL/GenBank/DDBJ databases">
        <title>Complete sequence of Paenibacillus terrae HPL-003.</title>
        <authorList>
            <person name="Shin S.H."/>
            <person name="Kim S."/>
            <person name="Kim J.Y."/>
        </authorList>
    </citation>
    <scope>NUCLEOTIDE SEQUENCE [LARGE SCALE GENOMIC DNA]</scope>
    <source>
        <strain evidence="2">HPL-003</strain>
    </source>
</reference>
<dbReference type="eggNOG" id="ENOG50307G4">
    <property type="taxonomic scope" value="Bacteria"/>
</dbReference>
<reference evidence="1 2" key="3">
    <citation type="journal article" date="2012" name="J. Bacteriol.">
        <title>Genome Sequence of Paenibacillus terrae HPL-003, a Xylanase-Producing Bacterium Isolated from Soil Found in Forest Residue.</title>
        <authorList>
            <person name="Shin S.H."/>
            <person name="Kim S."/>
            <person name="Kim J.Y."/>
            <person name="Song H.Y."/>
            <person name="Cho S.J."/>
            <person name="Kim D.R."/>
            <person name="Lee K.I."/>
            <person name="Lim H.K."/>
            <person name="Park N.J."/>
            <person name="Hwang I.T."/>
            <person name="Yang K.S."/>
        </authorList>
    </citation>
    <scope>NUCLEOTIDE SEQUENCE [LARGE SCALE GENOMIC DNA]</scope>
    <source>
        <strain evidence="1 2">HPL-003</strain>
    </source>
</reference>
<dbReference type="STRING" id="985665.HPL003_26400"/>
<gene>
    <name evidence="1" type="ordered locus">HPL003_26400</name>
</gene>
<dbReference type="RefSeq" id="WP_014282674.1">
    <property type="nucleotide sequence ID" value="NC_016641.1"/>
</dbReference>
<organism evidence="1 2">
    <name type="scientific">Paenibacillus terrae (strain HPL-003)</name>
    <dbReference type="NCBI Taxonomy" id="985665"/>
    <lineage>
        <taxon>Bacteria</taxon>
        <taxon>Bacillati</taxon>
        <taxon>Bacillota</taxon>
        <taxon>Bacilli</taxon>
        <taxon>Bacillales</taxon>
        <taxon>Paenibacillaceae</taxon>
        <taxon>Paenibacillus</taxon>
    </lineage>
</organism>
<accession>G7VR95</accession>
<reference key="2">
    <citation type="submission" date="2011-11" db="EMBL/GenBank/DDBJ databases">
        <authorList>
            <person name="Shin S.H."/>
            <person name="Kim S."/>
            <person name="Kim J.Y."/>
        </authorList>
    </citation>
    <scope>NUCLEOTIDE SEQUENCE</scope>
    <source>
        <strain>HPL-003</strain>
    </source>
</reference>
<dbReference type="OrthoDB" id="1495225at2"/>
<name>G7VR95_PAETH</name>
<dbReference type="Pfam" id="PF05402">
    <property type="entry name" value="PqqD"/>
    <property type="match status" value="1"/>
</dbReference>
<dbReference type="HOGENOM" id="CLU_159325_0_2_9"/>
<dbReference type="KEGG" id="pta:HPL003_26400"/>
<dbReference type="EMBL" id="CP003107">
    <property type="protein sequence ID" value="AET61994.1"/>
    <property type="molecule type" value="Genomic_DNA"/>
</dbReference>
<dbReference type="InterPro" id="IPR008792">
    <property type="entry name" value="PQQD"/>
</dbReference>
<dbReference type="Proteomes" id="UP000005876">
    <property type="component" value="Chromosome"/>
</dbReference>
<protein>
    <submittedName>
        <fullName evidence="1">Coenzyme PQQ synthesis D</fullName>
    </submittedName>
</protein>
<sequence length="84" mass="9749">MKYARNVFIQTRILNDKTYAVKNNDVYLLDEVAYKIWSLLDGERTVDEVATAIAEEYKADKETVLGDVNEFIQELKDVDFIEVV</sequence>
<proteinExistence type="predicted"/>
<evidence type="ECO:0000313" key="2">
    <source>
        <dbReference type="Proteomes" id="UP000005876"/>
    </source>
</evidence>
<dbReference type="Gene3D" id="1.10.10.1150">
    <property type="entry name" value="Coenzyme PQQ synthesis protein D (PqqD)"/>
    <property type="match status" value="1"/>
</dbReference>